<feature type="compositionally biased region" description="Low complexity" evidence="1">
    <location>
        <begin position="212"/>
        <end position="226"/>
    </location>
</feature>
<dbReference type="EMBL" id="BARU01035517">
    <property type="protein sequence ID" value="GAH81472.1"/>
    <property type="molecule type" value="Genomic_DNA"/>
</dbReference>
<sequence length="254" mass="25669">AVRGKVVYAAAGNEPVIYRITGKKAGKFAKLPGTMVTALVVRGKDLLAGVGGKDAGIYVVDAKGKARKLWSHEKVKYIWAIEPGPAGRLYAATGPVPKVYAVDAKGAAREIYDAGKLAKNILCLGSGRDGMLYAGTDQSGLVVEIDTREKSSRVVLDADESEISAIVPDDKGGLYVSTADAAKASADGKVVPSDKGKNGKPATPGAPGPGKGKAATKPAGKPAGKGKAADKPGGGPAGKPAKAPLAAIKPGDKF</sequence>
<feature type="non-terminal residue" evidence="2">
    <location>
        <position position="254"/>
    </location>
</feature>
<evidence type="ECO:0000256" key="1">
    <source>
        <dbReference type="SAM" id="MobiDB-lite"/>
    </source>
</evidence>
<evidence type="ECO:0000313" key="2">
    <source>
        <dbReference type="EMBL" id="GAH81472.1"/>
    </source>
</evidence>
<protein>
    <recommendedName>
        <fullName evidence="3">SMP-30/Gluconolactonase/LRE-like region domain-containing protein</fullName>
    </recommendedName>
</protein>
<feature type="non-terminal residue" evidence="2">
    <location>
        <position position="1"/>
    </location>
</feature>
<organism evidence="2">
    <name type="scientific">marine sediment metagenome</name>
    <dbReference type="NCBI Taxonomy" id="412755"/>
    <lineage>
        <taxon>unclassified sequences</taxon>
        <taxon>metagenomes</taxon>
        <taxon>ecological metagenomes</taxon>
    </lineage>
</organism>
<reference evidence="2" key="1">
    <citation type="journal article" date="2014" name="Front. Microbiol.">
        <title>High frequency of phylogenetically diverse reductive dehalogenase-homologous genes in deep subseafloor sedimentary metagenomes.</title>
        <authorList>
            <person name="Kawai M."/>
            <person name="Futagami T."/>
            <person name="Toyoda A."/>
            <person name="Takaki Y."/>
            <person name="Nishi S."/>
            <person name="Hori S."/>
            <person name="Arai W."/>
            <person name="Tsubouchi T."/>
            <person name="Morono Y."/>
            <person name="Uchiyama I."/>
            <person name="Ito T."/>
            <person name="Fujiyama A."/>
            <person name="Inagaki F."/>
            <person name="Takami H."/>
        </authorList>
    </citation>
    <scope>NUCLEOTIDE SEQUENCE</scope>
    <source>
        <strain evidence="2">Expedition CK06-06</strain>
    </source>
</reference>
<feature type="region of interest" description="Disordered" evidence="1">
    <location>
        <begin position="185"/>
        <end position="254"/>
    </location>
</feature>
<dbReference type="AlphaFoldDB" id="X1IIG0"/>
<accession>X1IIG0</accession>
<feature type="compositionally biased region" description="Low complexity" evidence="1">
    <location>
        <begin position="238"/>
        <end position="254"/>
    </location>
</feature>
<proteinExistence type="predicted"/>
<dbReference type="Gene3D" id="2.130.10.10">
    <property type="entry name" value="YVTN repeat-like/Quinoprotein amine dehydrogenase"/>
    <property type="match status" value="1"/>
</dbReference>
<dbReference type="SUPFAM" id="SSF63829">
    <property type="entry name" value="Calcium-dependent phosphotriesterase"/>
    <property type="match status" value="1"/>
</dbReference>
<evidence type="ECO:0008006" key="3">
    <source>
        <dbReference type="Google" id="ProtNLM"/>
    </source>
</evidence>
<gene>
    <name evidence="2" type="ORF">S03H2_55585</name>
</gene>
<comment type="caution">
    <text evidence="2">The sequence shown here is derived from an EMBL/GenBank/DDBJ whole genome shotgun (WGS) entry which is preliminary data.</text>
</comment>
<dbReference type="InterPro" id="IPR015943">
    <property type="entry name" value="WD40/YVTN_repeat-like_dom_sf"/>
</dbReference>
<name>X1IIG0_9ZZZZ</name>